<reference evidence="2" key="1">
    <citation type="submission" date="2020-05" db="EMBL/GenBank/DDBJ databases">
        <authorList>
            <person name="Chiriac C."/>
            <person name="Salcher M."/>
            <person name="Ghai R."/>
            <person name="Kavagutti S V."/>
        </authorList>
    </citation>
    <scope>NUCLEOTIDE SEQUENCE</scope>
</reference>
<feature type="transmembrane region" description="Helical" evidence="1">
    <location>
        <begin position="161"/>
        <end position="192"/>
    </location>
</feature>
<feature type="transmembrane region" description="Helical" evidence="1">
    <location>
        <begin position="97"/>
        <end position="117"/>
    </location>
</feature>
<keyword evidence="1" id="KW-0472">Membrane</keyword>
<dbReference type="AlphaFoldDB" id="A0A6J6U167"/>
<feature type="transmembrane region" description="Helical" evidence="1">
    <location>
        <begin position="43"/>
        <end position="61"/>
    </location>
</feature>
<gene>
    <name evidence="2" type="ORF">UFOPK2842_00489</name>
</gene>
<feature type="transmembrane region" description="Helical" evidence="1">
    <location>
        <begin position="212"/>
        <end position="231"/>
    </location>
</feature>
<keyword evidence="1" id="KW-1133">Transmembrane helix</keyword>
<sequence>MKKEKKPTPALFSFSKKWIIWSAIMLVVAVLGAKEEIGISKQLNMFVSILVIFVIVPYLLVNLRRFRKIRKKNKEDAIPRHDEIDKSLFSPFSITKVITGLGYTLLILFIVSLISTFFQKIDFVAIFGILFMVVLSTGMLYSRKFIFSGSKFWRKYLLASLLTIILFDIALLFLGTLATVLVFPLIFIYSLWVIVGVIKNRPTASGESPHKWLALALTLTPLVATIVCASVI</sequence>
<accession>A0A6J6U167</accession>
<organism evidence="2">
    <name type="scientific">freshwater metagenome</name>
    <dbReference type="NCBI Taxonomy" id="449393"/>
    <lineage>
        <taxon>unclassified sequences</taxon>
        <taxon>metagenomes</taxon>
        <taxon>ecological metagenomes</taxon>
    </lineage>
</organism>
<feature type="transmembrane region" description="Helical" evidence="1">
    <location>
        <begin position="123"/>
        <end position="141"/>
    </location>
</feature>
<dbReference type="EMBL" id="CAEZZI010000034">
    <property type="protein sequence ID" value="CAB4753166.1"/>
    <property type="molecule type" value="Genomic_DNA"/>
</dbReference>
<name>A0A6J6U167_9ZZZZ</name>
<keyword evidence="1" id="KW-0812">Transmembrane</keyword>
<protein>
    <submittedName>
        <fullName evidence="2">Unannotated protein</fullName>
    </submittedName>
</protein>
<evidence type="ECO:0000256" key="1">
    <source>
        <dbReference type="SAM" id="Phobius"/>
    </source>
</evidence>
<evidence type="ECO:0000313" key="2">
    <source>
        <dbReference type="EMBL" id="CAB4753166.1"/>
    </source>
</evidence>
<proteinExistence type="predicted"/>